<dbReference type="SMART" id="SM00256">
    <property type="entry name" value="FBOX"/>
    <property type="match status" value="2"/>
</dbReference>
<dbReference type="AlphaFoldDB" id="A0AAD8S4Z0"/>
<evidence type="ECO:0000259" key="1">
    <source>
        <dbReference type="PROSITE" id="PS50181"/>
    </source>
</evidence>
<dbReference type="Gene3D" id="1.20.1280.50">
    <property type="match status" value="2"/>
</dbReference>
<accession>A0AAD8S4Z0</accession>
<sequence>MAPLGLQLLPDDILACILRRLAPRSLAASRCVCKSWCALIDDCHLLRADLLPLSLYGIFCMEWQYASLPKFFASQLIQGKTAAMLDYLNTDSILNHCNGLLLLWNQVVNPATRQSVSLPSPPPWPAGMEEFFDDRCLVFDPTVSRRTTSKLEWILKIDIGLVPMFEHISGDFQDEHSASWMIHKANYDEDAKEAHGEDKLEWNFENDSSILNPCKEHRSPSAVFVSQRKNSMALLGVQLLPGDILACILRRLAPRSLAASRCVCKGWRAIIDDCHLLRTDLLPLSLYGIFLMERWNPVLPKFFASPPLVQGKIAARLDYLDTDYEGYIYIVNHCNGLLLLLWERVVNPATRQWVILPSPPPRCAGMEKFLDDKCLVFDPTVSPHYEVLYIPYVTCMSGSTAMFADESEWPPSRYPIRVFSSRTWRWEERSFVRRGEAAGTIAAMKSYGQHKHRYAVYWNGAVYVHAQNDSIIREPN</sequence>
<dbReference type="Pfam" id="PF00646">
    <property type="entry name" value="F-box"/>
    <property type="match status" value="2"/>
</dbReference>
<comment type="caution">
    <text evidence="2">The sequence shown here is derived from an EMBL/GenBank/DDBJ whole genome shotgun (WGS) entry which is preliminary data.</text>
</comment>
<gene>
    <name evidence="2" type="ORF">QYE76_063023</name>
</gene>
<evidence type="ECO:0000313" key="3">
    <source>
        <dbReference type="Proteomes" id="UP001231189"/>
    </source>
</evidence>
<feature type="domain" description="F-box" evidence="1">
    <location>
        <begin position="3"/>
        <end position="50"/>
    </location>
</feature>
<proteinExistence type="predicted"/>
<keyword evidence="3" id="KW-1185">Reference proteome</keyword>
<organism evidence="2 3">
    <name type="scientific">Lolium multiflorum</name>
    <name type="common">Italian ryegrass</name>
    <name type="synonym">Lolium perenne subsp. multiflorum</name>
    <dbReference type="NCBI Taxonomy" id="4521"/>
    <lineage>
        <taxon>Eukaryota</taxon>
        <taxon>Viridiplantae</taxon>
        <taxon>Streptophyta</taxon>
        <taxon>Embryophyta</taxon>
        <taxon>Tracheophyta</taxon>
        <taxon>Spermatophyta</taxon>
        <taxon>Magnoliopsida</taxon>
        <taxon>Liliopsida</taxon>
        <taxon>Poales</taxon>
        <taxon>Poaceae</taxon>
        <taxon>BOP clade</taxon>
        <taxon>Pooideae</taxon>
        <taxon>Poodae</taxon>
        <taxon>Poeae</taxon>
        <taxon>Poeae Chloroplast Group 2 (Poeae type)</taxon>
        <taxon>Loliodinae</taxon>
        <taxon>Loliinae</taxon>
        <taxon>Lolium</taxon>
    </lineage>
</organism>
<dbReference type="PROSITE" id="PS50181">
    <property type="entry name" value="FBOX"/>
    <property type="match status" value="2"/>
</dbReference>
<feature type="domain" description="F-box" evidence="1">
    <location>
        <begin position="234"/>
        <end position="281"/>
    </location>
</feature>
<dbReference type="PANTHER" id="PTHR34591">
    <property type="entry name" value="OS03G0653100 PROTEIN-RELATED"/>
    <property type="match status" value="1"/>
</dbReference>
<evidence type="ECO:0000313" key="2">
    <source>
        <dbReference type="EMBL" id="KAK1645218.1"/>
    </source>
</evidence>
<protein>
    <recommendedName>
        <fullName evidence="1">F-box domain-containing protein</fullName>
    </recommendedName>
</protein>
<name>A0AAD8S4Z0_LOLMU</name>
<reference evidence="2" key="1">
    <citation type="submission" date="2023-07" db="EMBL/GenBank/DDBJ databases">
        <title>A chromosome-level genome assembly of Lolium multiflorum.</title>
        <authorList>
            <person name="Chen Y."/>
            <person name="Copetti D."/>
            <person name="Kolliker R."/>
            <person name="Studer B."/>
        </authorList>
    </citation>
    <scope>NUCLEOTIDE SEQUENCE</scope>
    <source>
        <strain evidence="2">02402/16</strain>
        <tissue evidence="2">Leaf</tissue>
    </source>
</reference>
<dbReference type="SUPFAM" id="SSF81383">
    <property type="entry name" value="F-box domain"/>
    <property type="match status" value="2"/>
</dbReference>
<dbReference type="EMBL" id="JAUUTY010000004">
    <property type="protein sequence ID" value="KAK1645218.1"/>
    <property type="molecule type" value="Genomic_DNA"/>
</dbReference>
<dbReference type="InterPro" id="IPR001810">
    <property type="entry name" value="F-box_dom"/>
</dbReference>
<dbReference type="Proteomes" id="UP001231189">
    <property type="component" value="Unassembled WGS sequence"/>
</dbReference>
<dbReference type="PANTHER" id="PTHR34591:SF62">
    <property type="entry name" value="F-BOX DOMAIN-CONTAINING PROTEIN"/>
    <property type="match status" value="1"/>
</dbReference>
<dbReference type="InterPro" id="IPR036047">
    <property type="entry name" value="F-box-like_dom_sf"/>
</dbReference>